<evidence type="ECO:0000256" key="13">
    <source>
        <dbReference type="SAM" id="SignalP"/>
    </source>
</evidence>
<comment type="caution">
    <text evidence="15">The sequence shown here is derived from an EMBL/GenBank/DDBJ whole genome shotgun (WGS) entry which is preliminary data.</text>
</comment>
<evidence type="ECO:0000313" key="16">
    <source>
        <dbReference type="Proteomes" id="UP001301140"/>
    </source>
</evidence>
<keyword evidence="5" id="KW-0808">Transferase</keyword>
<evidence type="ECO:0000256" key="4">
    <source>
        <dbReference type="ARBA" id="ARBA00022553"/>
    </source>
</evidence>
<accession>A0AAP3UZN3</accession>
<evidence type="ECO:0000313" key="15">
    <source>
        <dbReference type="EMBL" id="MDF1584989.1"/>
    </source>
</evidence>
<gene>
    <name evidence="15" type="ORF">PZ740_01155</name>
</gene>
<dbReference type="PROSITE" id="PS50839">
    <property type="entry name" value="CHASE"/>
    <property type="match status" value="1"/>
</dbReference>
<comment type="subcellular location">
    <subcellularLocation>
        <location evidence="2">Membrane</location>
    </subcellularLocation>
</comment>
<dbReference type="InterPro" id="IPR036890">
    <property type="entry name" value="HATPase_C_sf"/>
</dbReference>
<dbReference type="PANTHER" id="PTHR41523">
    <property type="entry name" value="TWO-COMPONENT SYSTEM SENSOR PROTEIN"/>
    <property type="match status" value="1"/>
</dbReference>
<dbReference type="GO" id="GO:0005524">
    <property type="term" value="F:ATP binding"/>
    <property type="evidence" value="ECO:0007669"/>
    <property type="project" value="UniProtKB-KW"/>
</dbReference>
<protein>
    <recommendedName>
        <fullName evidence="3">histidine kinase</fullName>
        <ecNumber evidence="3">2.7.13.3</ecNumber>
    </recommendedName>
</protein>
<organism evidence="15 16">
    <name type="scientific">Marinimicrococcus flavescens</name>
    <dbReference type="NCBI Taxonomy" id="3031815"/>
    <lineage>
        <taxon>Bacteria</taxon>
        <taxon>Pseudomonadati</taxon>
        <taxon>Pseudomonadota</taxon>
        <taxon>Alphaproteobacteria</taxon>
        <taxon>Geminicoccales</taxon>
        <taxon>Geminicoccaceae</taxon>
        <taxon>Marinimicrococcus</taxon>
    </lineage>
</organism>
<dbReference type="RefSeq" id="WP_327787397.1">
    <property type="nucleotide sequence ID" value="NZ_JARGEQ010000006.1"/>
</dbReference>
<feature type="chain" id="PRO_5042951115" description="histidine kinase" evidence="13">
    <location>
        <begin position="22"/>
        <end position="525"/>
    </location>
</feature>
<keyword evidence="10 12" id="KW-1133">Transmembrane helix</keyword>
<evidence type="ECO:0000259" key="14">
    <source>
        <dbReference type="PROSITE" id="PS50839"/>
    </source>
</evidence>
<evidence type="ECO:0000256" key="11">
    <source>
        <dbReference type="ARBA" id="ARBA00023136"/>
    </source>
</evidence>
<evidence type="ECO:0000256" key="2">
    <source>
        <dbReference type="ARBA" id="ARBA00004370"/>
    </source>
</evidence>
<proteinExistence type="predicted"/>
<dbReference type="SMART" id="SM00911">
    <property type="entry name" value="HWE_HK"/>
    <property type="match status" value="1"/>
</dbReference>
<keyword evidence="16" id="KW-1185">Reference proteome</keyword>
<evidence type="ECO:0000256" key="8">
    <source>
        <dbReference type="ARBA" id="ARBA00022777"/>
    </source>
</evidence>
<evidence type="ECO:0000256" key="12">
    <source>
        <dbReference type="SAM" id="Phobius"/>
    </source>
</evidence>
<keyword evidence="4" id="KW-0597">Phosphoprotein</keyword>
<evidence type="ECO:0000256" key="5">
    <source>
        <dbReference type="ARBA" id="ARBA00022679"/>
    </source>
</evidence>
<dbReference type="Proteomes" id="UP001301140">
    <property type="component" value="Unassembled WGS sequence"/>
</dbReference>
<keyword evidence="6 12" id="KW-0812">Transmembrane</keyword>
<dbReference type="PANTHER" id="PTHR41523:SF8">
    <property type="entry name" value="ETHYLENE RESPONSE SENSOR PROTEIN"/>
    <property type="match status" value="1"/>
</dbReference>
<dbReference type="GO" id="GO:0004673">
    <property type="term" value="F:protein histidine kinase activity"/>
    <property type="evidence" value="ECO:0007669"/>
    <property type="project" value="UniProtKB-EC"/>
</dbReference>
<dbReference type="Pfam" id="PF07536">
    <property type="entry name" value="HWE_HK"/>
    <property type="match status" value="1"/>
</dbReference>
<dbReference type="AlphaFoldDB" id="A0AAP3UZN3"/>
<evidence type="ECO:0000256" key="6">
    <source>
        <dbReference type="ARBA" id="ARBA00022692"/>
    </source>
</evidence>
<feature type="signal peptide" evidence="13">
    <location>
        <begin position="1"/>
        <end position="21"/>
    </location>
</feature>
<dbReference type="EC" id="2.7.13.3" evidence="3"/>
<dbReference type="Gene3D" id="3.30.450.350">
    <property type="entry name" value="CHASE domain"/>
    <property type="match status" value="1"/>
</dbReference>
<sequence length="525" mass="57774">MRRFYPCLAAGLAMLATAALAWSLHQNEGAETASLLQEAAERIEGRIAAHVLLLHSVKGLYLGQGDNISRDQLQRFLSAMPIERKMPGIQGIGFAMAVPPAAPLAAVRQVARDYGIDRRPWPETAQDIRFPIVLLEPANERNRAALNYDMFSEPIRREAMLAAWQSGKPASTSPVQLVQEIDADKQAGFLIYLPLYRDGQSLSAEKPPAGDIVGFVYAPFRAGDLFRTVLGEPPALQVSVQAYSQRISEETQLFANARELVDPAVHTIDVAGRTWILLLGDSRPGAEGPSRPVLFVLALGFLLALVLGFLVRAQTRALAAAEALAAETKARSAEKDILLQEMNHRLKNLIARTLAIFRLSVHGADSQEALVASFGDRLQAMARAQDLFADSQWQRIELAELLDLEISRMAGEARLEVQGPPLDLDEAQSQAMGLVAHELTTNSLKYGALATDGTLVITWQLEQQEKGVRVLLDWIEKDLPETPDFSEPGFGSHLIRLMVERKLDGAVERLLSDRAVHYRFTFPLS</sequence>
<keyword evidence="9" id="KW-0067">ATP-binding</keyword>
<dbReference type="InterPro" id="IPR042240">
    <property type="entry name" value="CHASE_sf"/>
</dbReference>
<dbReference type="GO" id="GO:0007165">
    <property type="term" value="P:signal transduction"/>
    <property type="evidence" value="ECO:0007669"/>
    <property type="project" value="UniProtKB-ARBA"/>
</dbReference>
<dbReference type="Pfam" id="PF03924">
    <property type="entry name" value="CHASE"/>
    <property type="match status" value="1"/>
</dbReference>
<feature type="transmembrane region" description="Helical" evidence="12">
    <location>
        <begin position="293"/>
        <end position="311"/>
    </location>
</feature>
<keyword evidence="7" id="KW-0547">Nucleotide-binding</keyword>
<keyword evidence="8" id="KW-0418">Kinase</keyword>
<dbReference type="EMBL" id="JARGEQ010000006">
    <property type="protein sequence ID" value="MDF1584989.1"/>
    <property type="molecule type" value="Genomic_DNA"/>
</dbReference>
<dbReference type="InterPro" id="IPR011102">
    <property type="entry name" value="Sig_transdc_His_kinase_HWE"/>
</dbReference>
<dbReference type="GO" id="GO:0016020">
    <property type="term" value="C:membrane"/>
    <property type="evidence" value="ECO:0007669"/>
    <property type="project" value="UniProtKB-SubCell"/>
</dbReference>
<dbReference type="SMART" id="SM01079">
    <property type="entry name" value="CHASE"/>
    <property type="match status" value="1"/>
</dbReference>
<keyword evidence="13" id="KW-0732">Signal</keyword>
<feature type="domain" description="CHASE" evidence="14">
    <location>
        <begin position="122"/>
        <end position="232"/>
    </location>
</feature>
<evidence type="ECO:0000256" key="7">
    <source>
        <dbReference type="ARBA" id="ARBA00022741"/>
    </source>
</evidence>
<dbReference type="InterPro" id="IPR006189">
    <property type="entry name" value="CHASE_dom"/>
</dbReference>
<evidence type="ECO:0000256" key="1">
    <source>
        <dbReference type="ARBA" id="ARBA00000085"/>
    </source>
</evidence>
<evidence type="ECO:0000256" key="9">
    <source>
        <dbReference type="ARBA" id="ARBA00022840"/>
    </source>
</evidence>
<keyword evidence="11 12" id="KW-0472">Membrane</keyword>
<evidence type="ECO:0000256" key="10">
    <source>
        <dbReference type="ARBA" id="ARBA00022989"/>
    </source>
</evidence>
<evidence type="ECO:0000256" key="3">
    <source>
        <dbReference type="ARBA" id="ARBA00012438"/>
    </source>
</evidence>
<dbReference type="Gene3D" id="3.30.565.10">
    <property type="entry name" value="Histidine kinase-like ATPase, C-terminal domain"/>
    <property type="match status" value="1"/>
</dbReference>
<comment type="catalytic activity">
    <reaction evidence="1">
        <text>ATP + protein L-histidine = ADP + protein N-phospho-L-histidine.</text>
        <dbReference type="EC" id="2.7.13.3"/>
    </reaction>
</comment>
<reference evidence="15 16" key="1">
    <citation type="submission" date="2023-03" db="EMBL/GenBank/DDBJ databases">
        <title>YIM 152171 draft genome.</title>
        <authorList>
            <person name="Yang Z."/>
        </authorList>
    </citation>
    <scope>NUCLEOTIDE SEQUENCE [LARGE SCALE GENOMIC DNA]</scope>
    <source>
        <strain evidence="15 16">YIM 152171</strain>
    </source>
</reference>
<name>A0AAP3UZN3_9PROT</name>